<name>A0A3M7RP08_BRAPC</name>
<sequence>MPNLSVTNYSSQQIRIPITKEKYYKLVTLKKIIQNIIFFTKQIYLFQAVITKIATRLGFKAYLSVPELVKDLLSKAQQLCHELTMINLYKNIRICTKQILNLSKYGKRINKFYIIGDNPEFDVRGANLKKENLKGENQIEVLQRLQEDSPNESILLCSGVYKPSEWHAL</sequence>
<evidence type="ECO:0000313" key="2">
    <source>
        <dbReference type="Proteomes" id="UP000276133"/>
    </source>
</evidence>
<dbReference type="EMBL" id="REGN01002977">
    <property type="protein sequence ID" value="RNA25097.1"/>
    <property type="molecule type" value="Genomic_DNA"/>
</dbReference>
<dbReference type="Gene3D" id="3.40.50.1000">
    <property type="entry name" value="HAD superfamily/HAD-like"/>
    <property type="match status" value="1"/>
</dbReference>
<dbReference type="AlphaFoldDB" id="A0A3M7RP08"/>
<proteinExistence type="predicted"/>
<comment type="caution">
    <text evidence="1">The sequence shown here is derived from an EMBL/GenBank/DDBJ whole genome shotgun (WGS) entry which is preliminary data.</text>
</comment>
<gene>
    <name evidence="1" type="ORF">BpHYR1_044091</name>
</gene>
<evidence type="ECO:0000313" key="1">
    <source>
        <dbReference type="EMBL" id="RNA25097.1"/>
    </source>
</evidence>
<dbReference type="OrthoDB" id="10251048at2759"/>
<organism evidence="1 2">
    <name type="scientific">Brachionus plicatilis</name>
    <name type="common">Marine rotifer</name>
    <name type="synonym">Brachionus muelleri</name>
    <dbReference type="NCBI Taxonomy" id="10195"/>
    <lineage>
        <taxon>Eukaryota</taxon>
        <taxon>Metazoa</taxon>
        <taxon>Spiralia</taxon>
        <taxon>Gnathifera</taxon>
        <taxon>Rotifera</taxon>
        <taxon>Eurotatoria</taxon>
        <taxon>Monogononta</taxon>
        <taxon>Pseudotrocha</taxon>
        <taxon>Ploima</taxon>
        <taxon>Brachionidae</taxon>
        <taxon>Brachionus</taxon>
    </lineage>
</organism>
<reference evidence="1 2" key="1">
    <citation type="journal article" date="2018" name="Sci. Rep.">
        <title>Genomic signatures of local adaptation to the degree of environmental predictability in rotifers.</title>
        <authorList>
            <person name="Franch-Gras L."/>
            <person name="Hahn C."/>
            <person name="Garcia-Roger E.M."/>
            <person name="Carmona M.J."/>
            <person name="Serra M."/>
            <person name="Gomez A."/>
        </authorList>
    </citation>
    <scope>NUCLEOTIDE SEQUENCE [LARGE SCALE GENOMIC DNA]</scope>
    <source>
        <strain evidence="1">HYR1</strain>
    </source>
</reference>
<keyword evidence="2" id="KW-1185">Reference proteome</keyword>
<accession>A0A3M7RP08</accession>
<dbReference type="InterPro" id="IPR023214">
    <property type="entry name" value="HAD_sf"/>
</dbReference>
<dbReference type="Proteomes" id="UP000276133">
    <property type="component" value="Unassembled WGS sequence"/>
</dbReference>
<protein>
    <submittedName>
        <fullName evidence="1">Uncharacterized protein</fullName>
    </submittedName>
</protein>